<dbReference type="KEGG" id="crx:CRECT_0511"/>
<gene>
    <name evidence="1" type="ORF">CRECT_0511</name>
</gene>
<dbReference type="EMBL" id="CP012543">
    <property type="protein sequence ID" value="QCD46201.1"/>
    <property type="molecule type" value="Genomic_DNA"/>
</dbReference>
<accession>A0A6G5QKL9</accession>
<reference evidence="1 2" key="1">
    <citation type="submission" date="2016-07" db="EMBL/GenBank/DDBJ databases">
        <title>Comparative genomics of the Campylobacter concisus group.</title>
        <authorList>
            <person name="Miller W.G."/>
            <person name="Yee E."/>
            <person name="Chapman M.H."/>
            <person name="Huynh S."/>
            <person name="Bono J.L."/>
            <person name="On S.L.W."/>
            <person name="StLeger J."/>
            <person name="Foster G."/>
            <person name="Parker C.T."/>
        </authorList>
    </citation>
    <scope>NUCLEOTIDE SEQUENCE [LARGE SCALE GENOMIC DNA]</scope>
    <source>
        <strain evidence="1 2">ATCC 33238</strain>
    </source>
</reference>
<evidence type="ECO:0000313" key="1">
    <source>
        <dbReference type="EMBL" id="QCD46201.1"/>
    </source>
</evidence>
<dbReference type="Proteomes" id="UP000502377">
    <property type="component" value="Chromosome"/>
</dbReference>
<name>A0A6G5QKL9_CAMRE</name>
<organism evidence="1 2">
    <name type="scientific">Campylobacter rectus</name>
    <name type="common">Wolinella recta</name>
    <dbReference type="NCBI Taxonomy" id="203"/>
    <lineage>
        <taxon>Bacteria</taxon>
        <taxon>Pseudomonadati</taxon>
        <taxon>Campylobacterota</taxon>
        <taxon>Epsilonproteobacteria</taxon>
        <taxon>Campylobacterales</taxon>
        <taxon>Campylobacteraceae</taxon>
        <taxon>Campylobacter</taxon>
    </lineage>
</organism>
<protein>
    <submittedName>
        <fullName evidence="1">Uncharacterized protein</fullName>
    </submittedName>
</protein>
<proteinExistence type="predicted"/>
<sequence length="93" mass="10867">MISVTFTGEDTPQAIKILQDAYEALQKINPHFTMEKADVDEYEEYEPTEADKADLREILAQRERGELKYISHDEFKRHKKELFSRLGANANHI</sequence>
<dbReference type="RefSeq" id="WP_004319224.1">
    <property type="nucleotide sequence ID" value="NZ_CAUTXX010000011.1"/>
</dbReference>
<evidence type="ECO:0000313" key="2">
    <source>
        <dbReference type="Proteomes" id="UP000502377"/>
    </source>
</evidence>
<dbReference type="AlphaFoldDB" id="A0A6G5QKL9"/>